<evidence type="ECO:0000256" key="4">
    <source>
        <dbReference type="SAM" id="Phobius"/>
    </source>
</evidence>
<sequence>MRKRGPFTLFLCIIIFLYLIIAPFYLFSLEREDLDRNKKEDKLDWKGVITLWDIPRPTAAGSSFGWIRGRINAFEKKHPNVLIDLRELIHENREETVLKALKEGEGPDILPLFVDQNPIPLQHIKPLDQWMNPGVTNGVKKEALQVATYQNKVYGVPFSMTGNVLILNTDLLQKIGCKTPKKESWNYQEFINLLQSIEKAKGEEEVFSFDAYLGKGEGSLMPILLSDGGAVYQQEEQRFAFYQPEMISGLQKLLNIKLKGNTQGEFGARSKGDVYKDFLEEQKTAVLAADSNIIYVLERLKKNGEGFAYQVMPFPVGNMDIPIWYSHQTSVYSIVKKQEEDPAKQEILEEFLAFLLEEESQQSLKSLGAFPTNDNGKGLYDEDSLINEWYNRGYEYQSYPLHPQWSEIEDKMIESIKAVLTGTKSPTESFKDLQDQVESFK</sequence>
<dbReference type="Gene3D" id="3.40.190.10">
    <property type="entry name" value="Periplasmic binding protein-like II"/>
    <property type="match status" value="1"/>
</dbReference>
<gene>
    <name evidence="5" type="ORF">NSA47_09105</name>
</gene>
<evidence type="ECO:0000256" key="3">
    <source>
        <dbReference type="ARBA" id="ARBA00022729"/>
    </source>
</evidence>
<dbReference type="Proteomes" id="UP001205748">
    <property type="component" value="Unassembled WGS sequence"/>
</dbReference>
<reference evidence="5" key="1">
    <citation type="submission" date="2022-07" db="EMBL/GenBank/DDBJ databases">
        <title>Enhanced cultured diversity of the mouse gut microbiota enables custom-made synthetic communities.</title>
        <authorList>
            <person name="Afrizal A."/>
        </authorList>
    </citation>
    <scope>NUCLEOTIDE SEQUENCE</scope>
    <source>
        <strain evidence="5">DSM 28593</strain>
    </source>
</reference>
<dbReference type="PANTHER" id="PTHR30061:SF50">
    <property type="entry name" value="MALTOSE_MALTODEXTRIN-BINDING PERIPLASMIC PROTEIN"/>
    <property type="match status" value="1"/>
</dbReference>
<keyword evidence="4" id="KW-1133">Transmembrane helix</keyword>
<keyword evidence="4" id="KW-0472">Membrane</keyword>
<protein>
    <submittedName>
        <fullName evidence="5">ABC transporter substrate-binding protein</fullName>
    </submittedName>
</protein>
<dbReference type="Pfam" id="PF01547">
    <property type="entry name" value="SBP_bac_1"/>
    <property type="match status" value="1"/>
</dbReference>
<evidence type="ECO:0000256" key="1">
    <source>
        <dbReference type="ARBA" id="ARBA00008520"/>
    </source>
</evidence>
<dbReference type="AlphaFoldDB" id="A0AAE3HEP3"/>
<keyword evidence="3" id="KW-0732">Signal</keyword>
<dbReference type="PANTHER" id="PTHR30061">
    <property type="entry name" value="MALTOSE-BINDING PERIPLASMIC PROTEIN"/>
    <property type="match status" value="1"/>
</dbReference>
<comment type="similarity">
    <text evidence="1">Belongs to the bacterial solute-binding protein 1 family.</text>
</comment>
<dbReference type="GO" id="GO:0055052">
    <property type="term" value="C:ATP-binding cassette (ABC) transporter complex, substrate-binding subunit-containing"/>
    <property type="evidence" value="ECO:0007669"/>
    <property type="project" value="TreeGrafter"/>
</dbReference>
<comment type="caution">
    <text evidence="5">The sequence shown here is derived from an EMBL/GenBank/DDBJ whole genome shotgun (WGS) entry which is preliminary data.</text>
</comment>
<dbReference type="RefSeq" id="WP_257531180.1">
    <property type="nucleotide sequence ID" value="NZ_JANKAS010000007.1"/>
</dbReference>
<dbReference type="GO" id="GO:1901982">
    <property type="term" value="F:maltose binding"/>
    <property type="evidence" value="ECO:0007669"/>
    <property type="project" value="TreeGrafter"/>
</dbReference>
<feature type="transmembrane region" description="Helical" evidence="4">
    <location>
        <begin position="7"/>
        <end position="27"/>
    </location>
</feature>
<name>A0AAE3HEP3_9FIRM</name>
<dbReference type="SUPFAM" id="SSF53850">
    <property type="entry name" value="Periplasmic binding protein-like II"/>
    <property type="match status" value="1"/>
</dbReference>
<dbReference type="EMBL" id="JANKAS010000007">
    <property type="protein sequence ID" value="MCR1899140.1"/>
    <property type="molecule type" value="Genomic_DNA"/>
</dbReference>
<proteinExistence type="inferred from homology"/>
<evidence type="ECO:0000313" key="5">
    <source>
        <dbReference type="EMBL" id="MCR1899140.1"/>
    </source>
</evidence>
<dbReference type="InterPro" id="IPR006059">
    <property type="entry name" value="SBP"/>
</dbReference>
<accession>A0AAE3HEP3</accession>
<dbReference type="GO" id="GO:0015768">
    <property type="term" value="P:maltose transport"/>
    <property type="evidence" value="ECO:0007669"/>
    <property type="project" value="TreeGrafter"/>
</dbReference>
<evidence type="ECO:0000313" key="6">
    <source>
        <dbReference type="Proteomes" id="UP001205748"/>
    </source>
</evidence>
<keyword evidence="6" id="KW-1185">Reference proteome</keyword>
<keyword evidence="4" id="KW-0812">Transmembrane</keyword>
<dbReference type="GO" id="GO:0042956">
    <property type="term" value="P:maltodextrin transmembrane transport"/>
    <property type="evidence" value="ECO:0007669"/>
    <property type="project" value="TreeGrafter"/>
</dbReference>
<organism evidence="5 6">
    <name type="scientific">Irregularibacter muris</name>
    <dbReference type="NCBI Taxonomy" id="1796619"/>
    <lineage>
        <taxon>Bacteria</taxon>
        <taxon>Bacillati</taxon>
        <taxon>Bacillota</taxon>
        <taxon>Clostridia</taxon>
        <taxon>Eubacteriales</taxon>
        <taxon>Eubacteriaceae</taxon>
        <taxon>Irregularibacter</taxon>
    </lineage>
</organism>
<keyword evidence="2" id="KW-0813">Transport</keyword>
<evidence type="ECO:0000256" key="2">
    <source>
        <dbReference type="ARBA" id="ARBA00022448"/>
    </source>
</evidence>